<evidence type="ECO:0000259" key="3">
    <source>
        <dbReference type="Pfam" id="PF01408"/>
    </source>
</evidence>
<dbReference type="InterPro" id="IPR000683">
    <property type="entry name" value="Gfo/Idh/MocA-like_OxRdtase_N"/>
</dbReference>
<dbReference type="InterPro" id="IPR055170">
    <property type="entry name" value="GFO_IDH_MocA-like_dom"/>
</dbReference>
<dbReference type="Pfam" id="PF01408">
    <property type="entry name" value="GFO_IDH_MocA"/>
    <property type="match status" value="1"/>
</dbReference>
<dbReference type="PANTHER" id="PTHR43708:SF5">
    <property type="entry name" value="CONSERVED EXPRESSED OXIDOREDUCTASE (EUROFUNG)-RELATED"/>
    <property type="match status" value="1"/>
</dbReference>
<dbReference type="EMBL" id="KB933360">
    <property type="protein sequence ID" value="EON96097.1"/>
    <property type="molecule type" value="Genomic_DNA"/>
</dbReference>
<dbReference type="AlphaFoldDB" id="R8B9Z2"/>
<protein>
    <submittedName>
        <fullName evidence="5">Putative oxidoreductase domain-containing protein</fullName>
    </submittedName>
</protein>
<dbReference type="Pfam" id="PF22725">
    <property type="entry name" value="GFO_IDH_MocA_C3"/>
    <property type="match status" value="1"/>
</dbReference>
<dbReference type="eggNOG" id="KOG2742">
    <property type="taxonomic scope" value="Eukaryota"/>
</dbReference>
<name>R8B9Z2_PHAM7</name>
<keyword evidence="2" id="KW-0560">Oxidoreductase</keyword>
<keyword evidence="6" id="KW-1185">Reference proteome</keyword>
<reference evidence="6" key="1">
    <citation type="journal article" date="2013" name="Genome Announc.">
        <title>Draft genome sequence of the ascomycete Phaeoacremonium aleophilum strain UCR-PA7, a causal agent of the esca disease complex in grapevines.</title>
        <authorList>
            <person name="Blanco-Ulate B."/>
            <person name="Rolshausen P."/>
            <person name="Cantu D."/>
        </authorList>
    </citation>
    <scope>NUCLEOTIDE SEQUENCE [LARGE SCALE GENOMIC DNA]</scope>
    <source>
        <strain evidence="6">UCR-PA7</strain>
    </source>
</reference>
<accession>R8B9Z2</accession>
<dbReference type="Gene3D" id="3.30.360.10">
    <property type="entry name" value="Dihydrodipicolinate Reductase, domain 2"/>
    <property type="match status" value="1"/>
</dbReference>
<comment type="similarity">
    <text evidence="1">Belongs to the Gfo/Idh/MocA family.</text>
</comment>
<dbReference type="OrthoDB" id="2129491at2759"/>
<organism evidence="5 6">
    <name type="scientific">Phaeoacremonium minimum (strain UCR-PA7)</name>
    <name type="common">Esca disease fungus</name>
    <name type="synonym">Togninia minima</name>
    <dbReference type="NCBI Taxonomy" id="1286976"/>
    <lineage>
        <taxon>Eukaryota</taxon>
        <taxon>Fungi</taxon>
        <taxon>Dikarya</taxon>
        <taxon>Ascomycota</taxon>
        <taxon>Pezizomycotina</taxon>
        <taxon>Sordariomycetes</taxon>
        <taxon>Sordariomycetidae</taxon>
        <taxon>Togniniales</taxon>
        <taxon>Togniniaceae</taxon>
        <taxon>Phaeoacremonium</taxon>
    </lineage>
</organism>
<feature type="domain" description="GFO/IDH/MocA-like oxidoreductase" evidence="4">
    <location>
        <begin position="140"/>
        <end position="264"/>
    </location>
</feature>
<dbReference type="InterPro" id="IPR036291">
    <property type="entry name" value="NAD(P)-bd_dom_sf"/>
</dbReference>
<feature type="domain" description="Gfo/Idh/MocA-like oxidoreductase N-terminal" evidence="3">
    <location>
        <begin position="4"/>
        <end position="129"/>
    </location>
</feature>
<dbReference type="Proteomes" id="UP000014074">
    <property type="component" value="Unassembled WGS sequence"/>
</dbReference>
<gene>
    <name evidence="5" type="ORF">UCRPA7_8408</name>
</gene>
<dbReference type="HOGENOM" id="CLU_023194_19_0_1"/>
<dbReference type="GO" id="GO:0016491">
    <property type="term" value="F:oxidoreductase activity"/>
    <property type="evidence" value="ECO:0007669"/>
    <property type="project" value="UniProtKB-KW"/>
</dbReference>
<evidence type="ECO:0000259" key="4">
    <source>
        <dbReference type="Pfam" id="PF22725"/>
    </source>
</evidence>
<evidence type="ECO:0000256" key="2">
    <source>
        <dbReference type="ARBA" id="ARBA00023002"/>
    </source>
</evidence>
<sequence>MAPIKVGIVGYGFGARNFHVPFIQAIPDYEITAIFQRSEAPSDPASAAPGSHCTVDFPNIKHYRKEEEFFADPDINLVVVVTRTDTHASFAEKALLAGKHALVDKPFAKSAEDADRVIKLAESKGLILTCYQNRRWDGDFRTLRGLIQQGALGTIKEAEIHYDFESPPWLFRPVTGPVPPENGMAFGLGSHSVDQALVLFGRPKSVTGFYRTQIDNGSNVEDSFTIILQYDGPQKDLLVTVKTSVTTPLKEQIKYIIRGTEGSYVKVCLRTR</sequence>
<dbReference type="InterPro" id="IPR051317">
    <property type="entry name" value="Gfo/Idh/MocA_oxidoreduct"/>
</dbReference>
<dbReference type="RefSeq" id="XP_007919112.1">
    <property type="nucleotide sequence ID" value="XM_007920921.1"/>
</dbReference>
<dbReference type="GO" id="GO:0000166">
    <property type="term" value="F:nucleotide binding"/>
    <property type="evidence" value="ECO:0007669"/>
    <property type="project" value="InterPro"/>
</dbReference>
<evidence type="ECO:0000256" key="1">
    <source>
        <dbReference type="ARBA" id="ARBA00010928"/>
    </source>
</evidence>
<dbReference type="SUPFAM" id="SSF55347">
    <property type="entry name" value="Glyceraldehyde-3-phosphate dehydrogenase-like, C-terminal domain"/>
    <property type="match status" value="1"/>
</dbReference>
<proteinExistence type="inferred from homology"/>
<dbReference type="Gene3D" id="3.40.50.720">
    <property type="entry name" value="NAD(P)-binding Rossmann-like Domain"/>
    <property type="match status" value="1"/>
</dbReference>
<evidence type="ECO:0000313" key="6">
    <source>
        <dbReference type="Proteomes" id="UP000014074"/>
    </source>
</evidence>
<dbReference type="GeneID" id="19329255"/>
<dbReference type="PANTHER" id="PTHR43708">
    <property type="entry name" value="CONSERVED EXPRESSED OXIDOREDUCTASE (EUROFUNG)"/>
    <property type="match status" value="1"/>
</dbReference>
<dbReference type="KEGG" id="tmn:UCRPA7_8408"/>
<evidence type="ECO:0000313" key="5">
    <source>
        <dbReference type="EMBL" id="EON96097.1"/>
    </source>
</evidence>
<dbReference type="SUPFAM" id="SSF51735">
    <property type="entry name" value="NAD(P)-binding Rossmann-fold domains"/>
    <property type="match status" value="1"/>
</dbReference>